<dbReference type="Gene3D" id="3.40.710.10">
    <property type="entry name" value="DD-peptidase/beta-lactamase superfamily"/>
    <property type="match status" value="1"/>
</dbReference>
<evidence type="ECO:0000256" key="8">
    <source>
        <dbReference type="ARBA" id="ARBA00022960"/>
    </source>
</evidence>
<evidence type="ECO:0000256" key="12">
    <source>
        <dbReference type="ARBA" id="ARBA00034000"/>
    </source>
</evidence>
<dbReference type="SUPFAM" id="SSF56601">
    <property type="entry name" value="beta-lactamase/transpeptidase-like"/>
    <property type="match status" value="1"/>
</dbReference>
<proteinExistence type="inferred from homology"/>
<dbReference type="AlphaFoldDB" id="A0A940NNR7"/>
<dbReference type="PANTHER" id="PTHR32282:SF29">
    <property type="entry name" value="PENICILLIN-BINDING PROTEIN 1A"/>
    <property type="match status" value="1"/>
</dbReference>
<dbReference type="EMBL" id="JAGIYQ010000002">
    <property type="protein sequence ID" value="MBP0724177.1"/>
    <property type="molecule type" value="Genomic_DNA"/>
</dbReference>
<feature type="compositionally biased region" description="Polar residues" evidence="14">
    <location>
        <begin position="840"/>
        <end position="855"/>
    </location>
</feature>
<keyword evidence="4" id="KW-0645">Protease</keyword>
<protein>
    <submittedName>
        <fullName evidence="17">PBP1A family penicillin-binding protein</fullName>
    </submittedName>
</protein>
<feature type="region of interest" description="Disordered" evidence="14">
    <location>
        <begin position="749"/>
        <end position="872"/>
    </location>
</feature>
<keyword evidence="15" id="KW-0472">Membrane</keyword>
<dbReference type="GO" id="GO:0030288">
    <property type="term" value="C:outer membrane-bounded periplasmic space"/>
    <property type="evidence" value="ECO:0007669"/>
    <property type="project" value="TreeGrafter"/>
</dbReference>
<keyword evidence="15" id="KW-1133">Transmembrane helix</keyword>
<evidence type="ECO:0000256" key="9">
    <source>
        <dbReference type="ARBA" id="ARBA00022984"/>
    </source>
</evidence>
<organism evidence="17 18">
    <name type="scientific">Gottfriedia endophytica</name>
    <dbReference type="NCBI Taxonomy" id="2820819"/>
    <lineage>
        <taxon>Bacteria</taxon>
        <taxon>Bacillati</taxon>
        <taxon>Bacillota</taxon>
        <taxon>Bacilli</taxon>
        <taxon>Bacillales</taxon>
        <taxon>Bacillaceae</taxon>
        <taxon>Gottfriedia</taxon>
    </lineage>
</organism>
<dbReference type="InterPro" id="IPR003961">
    <property type="entry name" value="FN3_dom"/>
</dbReference>
<dbReference type="PANTHER" id="PTHR32282">
    <property type="entry name" value="BINDING PROTEIN TRANSPEPTIDASE, PUTATIVE-RELATED"/>
    <property type="match status" value="1"/>
</dbReference>
<feature type="compositionally biased region" description="Low complexity" evidence="14">
    <location>
        <begin position="752"/>
        <end position="812"/>
    </location>
</feature>
<evidence type="ECO:0000256" key="4">
    <source>
        <dbReference type="ARBA" id="ARBA00022670"/>
    </source>
</evidence>
<evidence type="ECO:0000256" key="13">
    <source>
        <dbReference type="ARBA" id="ARBA00049902"/>
    </source>
</evidence>
<dbReference type="GO" id="GO:0008658">
    <property type="term" value="F:penicillin binding"/>
    <property type="evidence" value="ECO:0007669"/>
    <property type="project" value="InterPro"/>
</dbReference>
<dbReference type="GO" id="GO:0009002">
    <property type="term" value="F:serine-type D-Ala-D-Ala carboxypeptidase activity"/>
    <property type="evidence" value="ECO:0007669"/>
    <property type="project" value="UniProtKB-EC"/>
</dbReference>
<keyword evidence="6" id="KW-0808">Transferase</keyword>
<dbReference type="Pfam" id="PF00905">
    <property type="entry name" value="Transpeptidase"/>
    <property type="match status" value="1"/>
</dbReference>
<dbReference type="NCBIfam" id="TIGR02074">
    <property type="entry name" value="PBP_1a_fam"/>
    <property type="match status" value="1"/>
</dbReference>
<keyword evidence="15" id="KW-0812">Transmembrane</keyword>
<dbReference type="Proteomes" id="UP000682134">
    <property type="component" value="Unassembled WGS sequence"/>
</dbReference>
<keyword evidence="3" id="KW-0121">Carboxypeptidase</keyword>
<evidence type="ECO:0000256" key="7">
    <source>
        <dbReference type="ARBA" id="ARBA00022801"/>
    </source>
</evidence>
<dbReference type="Gene3D" id="1.10.3810.10">
    <property type="entry name" value="Biosynthetic peptidoglycan transglycosylase-like"/>
    <property type="match status" value="1"/>
</dbReference>
<reference evidence="17" key="1">
    <citation type="submission" date="2021-04" db="EMBL/GenBank/DDBJ databases">
        <title>Genome seq and assembly of Bacillus sp.</title>
        <authorList>
            <person name="Chhetri G."/>
        </authorList>
    </citation>
    <scope>NUCLEOTIDE SEQUENCE</scope>
    <source>
        <strain evidence="17">RG28</strain>
    </source>
</reference>
<dbReference type="InterPro" id="IPR001460">
    <property type="entry name" value="PCN-bd_Tpept"/>
</dbReference>
<accession>A0A940NNR7</accession>
<evidence type="ECO:0000256" key="6">
    <source>
        <dbReference type="ARBA" id="ARBA00022679"/>
    </source>
</evidence>
<evidence type="ECO:0000313" key="17">
    <source>
        <dbReference type="EMBL" id="MBP0724177.1"/>
    </source>
</evidence>
<dbReference type="FunFam" id="1.10.3810.10:FF:000001">
    <property type="entry name" value="Penicillin-binding protein 1A"/>
    <property type="match status" value="1"/>
</dbReference>
<comment type="similarity">
    <text evidence="1">In the C-terminal section; belongs to the transpeptidase family.</text>
</comment>
<dbReference type="SUPFAM" id="SSF53955">
    <property type="entry name" value="Lysozyme-like"/>
    <property type="match status" value="1"/>
</dbReference>
<evidence type="ECO:0000256" key="5">
    <source>
        <dbReference type="ARBA" id="ARBA00022676"/>
    </source>
</evidence>
<evidence type="ECO:0000256" key="1">
    <source>
        <dbReference type="ARBA" id="ARBA00007090"/>
    </source>
</evidence>
<keyword evidence="11" id="KW-0961">Cell wall biogenesis/degradation</keyword>
<feature type="compositionally biased region" description="Low complexity" evidence="14">
    <location>
        <begin position="856"/>
        <end position="872"/>
    </location>
</feature>
<feature type="compositionally biased region" description="Low complexity" evidence="14">
    <location>
        <begin position="819"/>
        <end position="828"/>
    </location>
</feature>
<dbReference type="InterPro" id="IPR012338">
    <property type="entry name" value="Beta-lactam/transpept-like"/>
</dbReference>
<feature type="domain" description="Fibronectin type-III" evidence="16">
    <location>
        <begin position="665"/>
        <end position="757"/>
    </location>
</feature>
<evidence type="ECO:0000256" key="14">
    <source>
        <dbReference type="SAM" id="MobiDB-lite"/>
    </source>
</evidence>
<evidence type="ECO:0000256" key="2">
    <source>
        <dbReference type="ARBA" id="ARBA00007739"/>
    </source>
</evidence>
<dbReference type="InterPro" id="IPR023346">
    <property type="entry name" value="Lysozyme-like_dom_sf"/>
</dbReference>
<dbReference type="InterPro" id="IPR050396">
    <property type="entry name" value="Glycosyltr_51/Transpeptidase"/>
</dbReference>
<dbReference type="GO" id="GO:0008360">
    <property type="term" value="P:regulation of cell shape"/>
    <property type="evidence" value="ECO:0007669"/>
    <property type="project" value="UniProtKB-KW"/>
</dbReference>
<dbReference type="GO" id="GO:0071555">
    <property type="term" value="P:cell wall organization"/>
    <property type="evidence" value="ECO:0007669"/>
    <property type="project" value="UniProtKB-KW"/>
</dbReference>
<keyword evidence="5" id="KW-0328">Glycosyltransferase</keyword>
<name>A0A940NNR7_9BACI</name>
<comment type="catalytic activity">
    <reaction evidence="13">
        <text>[GlcNAc-(1-&gt;4)-Mur2Ac(oyl-L-Ala-gamma-D-Glu-L-Lys-D-Ala-D-Ala)](n)-di-trans,octa-cis-undecaprenyl diphosphate + beta-D-GlcNAc-(1-&gt;4)-Mur2Ac(oyl-L-Ala-gamma-D-Glu-L-Lys-D-Ala-D-Ala)-di-trans,octa-cis-undecaprenyl diphosphate = [GlcNAc-(1-&gt;4)-Mur2Ac(oyl-L-Ala-gamma-D-Glu-L-Lys-D-Ala-D-Ala)](n+1)-di-trans,octa-cis-undecaprenyl diphosphate + di-trans,octa-cis-undecaprenyl diphosphate + H(+)</text>
        <dbReference type="Rhea" id="RHEA:23708"/>
        <dbReference type="Rhea" id="RHEA-COMP:9602"/>
        <dbReference type="Rhea" id="RHEA-COMP:9603"/>
        <dbReference type="ChEBI" id="CHEBI:15378"/>
        <dbReference type="ChEBI" id="CHEBI:58405"/>
        <dbReference type="ChEBI" id="CHEBI:60033"/>
        <dbReference type="ChEBI" id="CHEBI:78435"/>
        <dbReference type="EC" id="2.4.99.28"/>
    </reaction>
</comment>
<dbReference type="GO" id="GO:0006508">
    <property type="term" value="P:proteolysis"/>
    <property type="evidence" value="ECO:0007669"/>
    <property type="project" value="UniProtKB-KW"/>
</dbReference>
<evidence type="ECO:0000313" key="18">
    <source>
        <dbReference type="Proteomes" id="UP000682134"/>
    </source>
</evidence>
<gene>
    <name evidence="17" type="ORF">J5Y03_03145</name>
</gene>
<keyword evidence="7" id="KW-0378">Hydrolase</keyword>
<dbReference type="Pfam" id="PF00912">
    <property type="entry name" value="Transgly"/>
    <property type="match status" value="1"/>
</dbReference>
<evidence type="ECO:0000259" key="16">
    <source>
        <dbReference type="PROSITE" id="PS50853"/>
    </source>
</evidence>
<keyword evidence="18" id="KW-1185">Reference proteome</keyword>
<keyword evidence="10" id="KW-0511">Multifunctional enzyme</keyword>
<comment type="caution">
    <text evidence="17">The sequence shown here is derived from an EMBL/GenBank/DDBJ whole genome shotgun (WGS) entry which is preliminary data.</text>
</comment>
<comment type="similarity">
    <text evidence="2">In the N-terminal section; belongs to the glycosyltransferase 51 family.</text>
</comment>
<sequence>MEKPNNNNHKPKSSSPKKREGLWKRITLTILTIAVVCILAGIGTFYYLVSDAPKLDPKKLQDPLSSKILDKDGNVIAEVGTEQRTKVTYNQIPKVVENAFIDTEDVRFYQHKGVDVRRIFGAILANVTGGFGSEGGSTITQQVVKNSLLSSKKTIRRKVQEWYLAFQLEQKYSKQQILEMYLNKVYFSNGAGGPGVYGIAKACQTYFNKDLKDITLPEAAMLAGMVQSPNNYNPATHPQAAENRRNIVLGQMLKYGSITQEQFDKAKAIPMKSLVHVQPQESQPYQAFIDEVVKEVKQETGADIYTEGLTVQTTLDPKAQKEADDITNRGNGFYPNDDFQAGFTLTDTKTGEIRAIGAGRNAAKGGFNYATDIQRQPGSSIKPILDYGPAIQYLKWSTFHQIDDSSNFHYSDGTPVNNWDKKGYGQMSIRYALEQSRNIPAIETLQQVGLENARGFADGLGIHLNHIYESYAIGGFDGVSPLQMAGAYAAFGNGGVYIKPHAVTKVTFQDGTEQDLTPKPKQAMSDYTAYMITDMLRGVVKSGTGTKARVPGLDMAGKTGTTNYDQATLAKFGFPSNATHDSWFVGYTPDVTVSVWTGYPINKTGEYLGKNSSNIAKYIARDMLAATADYNSRFKQPSSVYENNGELYIKGEKVDNVPTPKTIKAPSQVTTSFNPVTSNIDLTWNYPADLLPSTTFEVAYDVNGQKATPLSIKDTQASIPSIMPGDKVNISITAITADGRSSTVKVSVNLSNNVNPNPNGNNGNPNPNGNNGNPNTGNPNNGNPNTGDPSTGKPNTGNPNDGNPNGNPNNGNNSGGKNGNPNNNGNPSTNPPSQPVKPGNSGTTGLKNQTSYIKPNSQNRLNNSNSNNKIVA</sequence>
<dbReference type="GO" id="GO:0009252">
    <property type="term" value="P:peptidoglycan biosynthetic process"/>
    <property type="evidence" value="ECO:0007669"/>
    <property type="project" value="UniProtKB-KW"/>
</dbReference>
<evidence type="ECO:0000256" key="3">
    <source>
        <dbReference type="ARBA" id="ARBA00022645"/>
    </source>
</evidence>
<evidence type="ECO:0000256" key="15">
    <source>
        <dbReference type="SAM" id="Phobius"/>
    </source>
</evidence>
<keyword evidence="8" id="KW-0133">Cell shape</keyword>
<evidence type="ECO:0000256" key="11">
    <source>
        <dbReference type="ARBA" id="ARBA00023316"/>
    </source>
</evidence>
<comment type="catalytic activity">
    <reaction evidence="12">
        <text>Preferential cleavage: (Ac)2-L-Lys-D-Ala-|-D-Ala. Also transpeptidation of peptidyl-alanyl moieties that are N-acyl substituents of D-alanine.</text>
        <dbReference type="EC" id="3.4.16.4"/>
    </reaction>
</comment>
<keyword evidence="9" id="KW-0573">Peptidoglycan synthesis</keyword>
<dbReference type="InterPro" id="IPR036950">
    <property type="entry name" value="PBP_transglycosylase"/>
</dbReference>
<evidence type="ECO:0000256" key="10">
    <source>
        <dbReference type="ARBA" id="ARBA00023268"/>
    </source>
</evidence>
<dbReference type="InterPro" id="IPR001264">
    <property type="entry name" value="Glyco_trans_51"/>
</dbReference>
<feature type="transmembrane region" description="Helical" evidence="15">
    <location>
        <begin position="26"/>
        <end position="49"/>
    </location>
</feature>
<dbReference type="GO" id="GO:0008955">
    <property type="term" value="F:peptidoglycan glycosyltransferase activity"/>
    <property type="evidence" value="ECO:0007669"/>
    <property type="project" value="UniProtKB-EC"/>
</dbReference>
<dbReference type="PROSITE" id="PS50853">
    <property type="entry name" value="FN3"/>
    <property type="match status" value="1"/>
</dbReference>